<feature type="transmembrane region" description="Helical" evidence="8">
    <location>
        <begin position="376"/>
        <end position="401"/>
    </location>
</feature>
<sequence length="568" mass="63839">MVVDVVHQYSSVAGFAFLFNVIMGNGPLTLPAAFQQAGWLLSSVVLVLLCFTSFIPFTFVIEAMSITNAISRLNAHQDTQVDETPDGNNSSHQEEDHRHIDSIDAASDSKINLSFYEISEKFELGQMFKIYFGRIGNILLYLNIAVYLYGDLSIYGAGVPKSLRNVVCTAGSNSTSHNDSNVCWDSSPLTRSDVYRIFVACFALCMLPFLFIHLTRSRWLQLFTTVIRWISFILMLCLAVDRAIIIRRDYTMTSLITKRSWNPSLYHLMLPDAAPAVIPHPVIARVQGLPNLFGVCVYVFMCHHSIPGVVTPIRNKRNLMFRIFIPLFFSVLAFNLLLSGTAVAAFDQIQDIYTLNFVPDEDSGELFKIPNILAKIFGYFLSLFPVFALSSTFPILCCTLLGNLSTLFTMFRPFQSETARRVLWWVLPFVVLLPPICIAFATDNISFLVGFTGAFAGSGIQYIIPALLVYRARRYITSRLRNDTPTRSSRFDGDDSDTQPLHPTSSDEPLIRNPNCCGAITRLWNSSSHMHIASPFASPFRHFAWILLLIVWSVFCIVVVLVDKICSI</sequence>
<feature type="transmembrane region" description="Helical" evidence="8">
    <location>
        <begin position="131"/>
        <end position="150"/>
    </location>
</feature>
<dbReference type="InterPro" id="IPR013057">
    <property type="entry name" value="AA_transpt_TM"/>
</dbReference>
<keyword evidence="5" id="KW-0325">Glycoprotein</keyword>
<dbReference type="Proteomes" id="UP000286415">
    <property type="component" value="Unassembled WGS sequence"/>
</dbReference>
<evidence type="ECO:0000256" key="1">
    <source>
        <dbReference type="ARBA" id="ARBA00004141"/>
    </source>
</evidence>
<feature type="transmembrane region" description="Helical" evidence="8">
    <location>
        <begin position="323"/>
        <end position="346"/>
    </location>
</feature>
<feature type="transmembrane region" description="Helical" evidence="8">
    <location>
        <begin position="40"/>
        <end position="61"/>
    </location>
</feature>
<keyword evidence="11" id="KW-1185">Reference proteome</keyword>
<keyword evidence="2 8" id="KW-0812">Transmembrane</keyword>
<accession>A0A8T1MML4</accession>
<feature type="transmembrane region" description="Helical" evidence="8">
    <location>
        <begin position="447"/>
        <end position="470"/>
    </location>
</feature>
<reference evidence="10 11" key="2">
    <citation type="journal article" date="2021" name="Genomics">
        <title>High-quality reference genome for Clonorchis sinensis.</title>
        <authorList>
            <person name="Young N.D."/>
            <person name="Stroehlein A.J."/>
            <person name="Kinkar L."/>
            <person name="Wang T."/>
            <person name="Sohn W.M."/>
            <person name="Chang B.C.H."/>
            <person name="Kaur P."/>
            <person name="Weisz D."/>
            <person name="Dudchenko O."/>
            <person name="Aiden E.L."/>
            <person name="Korhonen P.K."/>
            <person name="Gasser R.B."/>
        </authorList>
    </citation>
    <scope>NUCLEOTIDE SEQUENCE [LARGE SCALE GENOMIC DNA]</scope>
    <source>
        <strain evidence="10">Cs-k2</strain>
    </source>
</reference>
<feature type="transmembrane region" description="Helical" evidence="8">
    <location>
        <begin position="422"/>
        <end position="441"/>
    </location>
</feature>
<feature type="transmembrane region" description="Helical" evidence="8">
    <location>
        <begin position="226"/>
        <end position="245"/>
    </location>
</feature>
<feature type="transmembrane region" description="Helical" evidence="8">
    <location>
        <begin position="292"/>
        <end position="311"/>
    </location>
</feature>
<gene>
    <name evidence="10" type="ORF">CSKR_110190</name>
</gene>
<dbReference type="AlphaFoldDB" id="A0A8T1MML4"/>
<dbReference type="EMBL" id="NIRI02000042">
    <property type="protein sequence ID" value="KAG5450320.1"/>
    <property type="molecule type" value="Genomic_DNA"/>
</dbReference>
<comment type="caution">
    <text evidence="10">The sequence shown here is derived from an EMBL/GenBank/DDBJ whole genome shotgun (WGS) entry which is preliminary data.</text>
</comment>
<feature type="transmembrane region" description="Helical" evidence="8">
    <location>
        <begin position="543"/>
        <end position="562"/>
    </location>
</feature>
<reference evidence="10 11" key="1">
    <citation type="journal article" date="2018" name="Biotechnol. Adv.">
        <title>Improved genomic resources and new bioinformatic workflow for the carcinogenic parasite Clonorchis sinensis: Biotechnological implications.</title>
        <authorList>
            <person name="Wang D."/>
            <person name="Korhonen P.K."/>
            <person name="Gasser R.B."/>
            <person name="Young N.D."/>
        </authorList>
    </citation>
    <scope>NUCLEOTIDE SEQUENCE [LARGE SCALE GENOMIC DNA]</scope>
    <source>
        <strain evidence="10">Cs-k2</strain>
    </source>
</reference>
<evidence type="ECO:0000259" key="9">
    <source>
        <dbReference type="Pfam" id="PF01490"/>
    </source>
</evidence>
<feature type="compositionally biased region" description="Polar residues" evidence="7">
    <location>
        <begin position="498"/>
        <end position="507"/>
    </location>
</feature>
<evidence type="ECO:0000256" key="3">
    <source>
        <dbReference type="ARBA" id="ARBA00022989"/>
    </source>
</evidence>
<evidence type="ECO:0000256" key="6">
    <source>
        <dbReference type="ARBA" id="ARBA00038166"/>
    </source>
</evidence>
<feature type="transmembrane region" description="Helical" evidence="8">
    <location>
        <begin position="194"/>
        <end position="214"/>
    </location>
</feature>
<evidence type="ECO:0000256" key="2">
    <source>
        <dbReference type="ARBA" id="ARBA00022692"/>
    </source>
</evidence>
<feature type="region of interest" description="Disordered" evidence="7">
    <location>
        <begin position="79"/>
        <end position="98"/>
    </location>
</feature>
<dbReference type="PANTHER" id="PTHR16189">
    <property type="entry name" value="TRANSMEMBRANE PROTEIN 104-RELATED"/>
    <property type="match status" value="1"/>
</dbReference>
<dbReference type="GO" id="GO:0016020">
    <property type="term" value="C:membrane"/>
    <property type="evidence" value="ECO:0007669"/>
    <property type="project" value="UniProtKB-SubCell"/>
</dbReference>
<evidence type="ECO:0000256" key="8">
    <source>
        <dbReference type="SAM" id="Phobius"/>
    </source>
</evidence>
<comment type="similarity">
    <text evidence="6">Belongs to the TMEM104 family.</text>
</comment>
<name>A0A8T1MML4_CLOSI</name>
<comment type="subcellular location">
    <subcellularLocation>
        <location evidence="1">Membrane</location>
        <topology evidence="1">Multi-pass membrane protein</topology>
    </subcellularLocation>
</comment>
<keyword evidence="4 8" id="KW-0472">Membrane</keyword>
<feature type="region of interest" description="Disordered" evidence="7">
    <location>
        <begin position="484"/>
        <end position="510"/>
    </location>
</feature>
<dbReference type="Pfam" id="PF01490">
    <property type="entry name" value="Aa_trans"/>
    <property type="match status" value="1"/>
</dbReference>
<keyword evidence="3 8" id="KW-1133">Transmembrane helix</keyword>
<evidence type="ECO:0000313" key="11">
    <source>
        <dbReference type="Proteomes" id="UP000286415"/>
    </source>
</evidence>
<evidence type="ECO:0000256" key="4">
    <source>
        <dbReference type="ARBA" id="ARBA00023136"/>
    </source>
</evidence>
<protein>
    <submittedName>
        <fullName evidence="10">Transmembrane protein 104</fullName>
    </submittedName>
</protein>
<evidence type="ECO:0000256" key="7">
    <source>
        <dbReference type="SAM" id="MobiDB-lite"/>
    </source>
</evidence>
<feature type="domain" description="Amino acid transporter transmembrane" evidence="9">
    <location>
        <begin position="9"/>
        <end position="63"/>
    </location>
</feature>
<feature type="compositionally biased region" description="Basic and acidic residues" evidence="7">
    <location>
        <begin position="484"/>
        <end position="493"/>
    </location>
</feature>
<evidence type="ECO:0000256" key="5">
    <source>
        <dbReference type="ARBA" id="ARBA00023180"/>
    </source>
</evidence>
<dbReference type="PANTHER" id="PTHR16189:SF0">
    <property type="entry name" value="TRANSMEMBRANE PROTEIN 104"/>
    <property type="match status" value="1"/>
</dbReference>
<feature type="transmembrane region" description="Helical" evidence="8">
    <location>
        <begin position="12"/>
        <end position="34"/>
    </location>
</feature>
<dbReference type="OrthoDB" id="294541at2759"/>
<proteinExistence type="inferred from homology"/>
<organism evidence="10 11">
    <name type="scientific">Clonorchis sinensis</name>
    <name type="common">Chinese liver fluke</name>
    <dbReference type="NCBI Taxonomy" id="79923"/>
    <lineage>
        <taxon>Eukaryota</taxon>
        <taxon>Metazoa</taxon>
        <taxon>Spiralia</taxon>
        <taxon>Lophotrochozoa</taxon>
        <taxon>Platyhelminthes</taxon>
        <taxon>Trematoda</taxon>
        <taxon>Digenea</taxon>
        <taxon>Opisthorchiida</taxon>
        <taxon>Opisthorchiata</taxon>
        <taxon>Opisthorchiidae</taxon>
        <taxon>Clonorchis</taxon>
    </lineage>
</organism>
<evidence type="ECO:0000313" key="10">
    <source>
        <dbReference type="EMBL" id="KAG5450320.1"/>
    </source>
</evidence>